<evidence type="ECO:0000256" key="5">
    <source>
        <dbReference type="ARBA" id="ARBA00023242"/>
    </source>
</evidence>
<keyword evidence="5" id="KW-0539">Nucleus</keyword>
<feature type="domain" description="BHLH" evidence="8">
    <location>
        <begin position="111"/>
        <end position="162"/>
    </location>
</feature>
<dbReference type="InterPro" id="IPR052207">
    <property type="entry name" value="Max-like/E-box_TFs"/>
</dbReference>
<sequence length="367" mass="40399">LDAFRASSSCRGGEDDTSPNGVSCSLGGGDELSDRRIRRQIANCNERRRMQSINAGFQNLRSLLPKRDGEKMSKLDAFRASSSCRGGEDDTSPNGVSCSLGGGDELSDRRIRRQIANCNERRRMQSINAGFQNLRSLLPKRDGEKMSKAAILQHTAELIQSLQAEKMRLLEEKEAAIQAKKRRIEDEEARERGLVDELTVALEQERRLRQLYEQQLRERRERETMLSPISAPTAPPLPSSIVDSSLIRPRTDIPGLLPHAMAIEGLVSGSRYVHLDTPVHPASSFASSVMGVDCGGVTCNQTSAATVMDSVPQAPLLMNSMENHSTANLSHRNLNAILEAIRHLEGGTMMVTNSPPPQAQHSNVLVR</sequence>
<feature type="region of interest" description="Disordered" evidence="7">
    <location>
        <begin position="222"/>
        <end position="242"/>
    </location>
</feature>
<dbReference type="GO" id="GO:0046983">
    <property type="term" value="F:protein dimerization activity"/>
    <property type="evidence" value="ECO:0007669"/>
    <property type="project" value="InterPro"/>
</dbReference>
<dbReference type="SUPFAM" id="SSF47459">
    <property type="entry name" value="HLH, helix-loop-helix DNA-binding domain"/>
    <property type="match status" value="2"/>
</dbReference>
<name>A0A0M3HSP6_ASCLU</name>
<evidence type="ECO:0000256" key="7">
    <source>
        <dbReference type="SAM" id="MobiDB-lite"/>
    </source>
</evidence>
<dbReference type="InterPro" id="IPR036638">
    <property type="entry name" value="HLH_DNA-bd_sf"/>
</dbReference>
<dbReference type="Proteomes" id="UP000036681">
    <property type="component" value="Unplaced"/>
</dbReference>
<dbReference type="CDD" id="cd11419">
    <property type="entry name" value="bHLHzip_TFAP4"/>
    <property type="match status" value="1"/>
</dbReference>
<protein>
    <submittedName>
        <fullName evidence="10">BHLH domain-containing protein</fullName>
    </submittedName>
</protein>
<keyword evidence="2" id="KW-0805">Transcription regulation</keyword>
<dbReference type="InterPro" id="IPR011598">
    <property type="entry name" value="bHLH_dom"/>
</dbReference>
<keyword evidence="4" id="KW-0804">Transcription</keyword>
<dbReference type="Pfam" id="PF00010">
    <property type="entry name" value="HLH"/>
    <property type="match status" value="2"/>
</dbReference>
<dbReference type="WBParaSite" id="ALUE_0000552601-mRNA-1">
    <property type="protein sequence ID" value="ALUE_0000552601-mRNA-1"/>
    <property type="gene ID" value="ALUE_0000552601"/>
</dbReference>
<reference evidence="10" key="1">
    <citation type="submission" date="2017-02" db="UniProtKB">
        <authorList>
            <consortium name="WormBaseParasite"/>
        </authorList>
    </citation>
    <scope>IDENTIFICATION</scope>
</reference>
<dbReference type="AlphaFoldDB" id="A0A0M3HSP6"/>
<proteinExistence type="predicted"/>
<evidence type="ECO:0000259" key="8">
    <source>
        <dbReference type="PROSITE" id="PS50888"/>
    </source>
</evidence>
<dbReference type="PROSITE" id="PS50888">
    <property type="entry name" value="BHLH"/>
    <property type="match status" value="2"/>
</dbReference>
<evidence type="ECO:0000256" key="3">
    <source>
        <dbReference type="ARBA" id="ARBA00023125"/>
    </source>
</evidence>
<feature type="domain" description="BHLH" evidence="8">
    <location>
        <begin position="37"/>
        <end position="88"/>
    </location>
</feature>
<dbReference type="GO" id="GO:0005634">
    <property type="term" value="C:nucleus"/>
    <property type="evidence" value="ECO:0007669"/>
    <property type="project" value="UniProtKB-SubCell"/>
</dbReference>
<keyword evidence="9" id="KW-1185">Reference proteome</keyword>
<dbReference type="PANTHER" id="PTHR15741:SF27">
    <property type="entry name" value="TRANSCRIPTION FACTOR AP-4"/>
    <property type="match status" value="1"/>
</dbReference>
<dbReference type="GO" id="GO:0000981">
    <property type="term" value="F:DNA-binding transcription factor activity, RNA polymerase II-specific"/>
    <property type="evidence" value="ECO:0007669"/>
    <property type="project" value="TreeGrafter"/>
</dbReference>
<evidence type="ECO:0000256" key="2">
    <source>
        <dbReference type="ARBA" id="ARBA00023015"/>
    </source>
</evidence>
<evidence type="ECO:0000256" key="1">
    <source>
        <dbReference type="ARBA" id="ARBA00004123"/>
    </source>
</evidence>
<organism evidence="9 10">
    <name type="scientific">Ascaris lumbricoides</name>
    <name type="common">Giant roundworm</name>
    <dbReference type="NCBI Taxonomy" id="6252"/>
    <lineage>
        <taxon>Eukaryota</taxon>
        <taxon>Metazoa</taxon>
        <taxon>Ecdysozoa</taxon>
        <taxon>Nematoda</taxon>
        <taxon>Chromadorea</taxon>
        <taxon>Rhabditida</taxon>
        <taxon>Spirurina</taxon>
        <taxon>Ascaridomorpha</taxon>
        <taxon>Ascaridoidea</taxon>
        <taxon>Ascarididae</taxon>
        <taxon>Ascaris</taxon>
    </lineage>
</organism>
<evidence type="ECO:0000313" key="9">
    <source>
        <dbReference type="Proteomes" id="UP000036681"/>
    </source>
</evidence>
<feature type="compositionally biased region" description="Polar residues" evidence="7">
    <location>
        <begin position="1"/>
        <end position="10"/>
    </location>
</feature>
<dbReference type="Gene3D" id="4.10.280.10">
    <property type="entry name" value="Helix-loop-helix DNA-binding domain"/>
    <property type="match status" value="2"/>
</dbReference>
<accession>A0A0M3HSP6</accession>
<keyword evidence="6" id="KW-0175">Coiled coil</keyword>
<evidence type="ECO:0000256" key="6">
    <source>
        <dbReference type="SAM" id="Coils"/>
    </source>
</evidence>
<dbReference type="SMART" id="SM00353">
    <property type="entry name" value="HLH"/>
    <property type="match status" value="2"/>
</dbReference>
<evidence type="ECO:0000256" key="4">
    <source>
        <dbReference type="ARBA" id="ARBA00023163"/>
    </source>
</evidence>
<feature type="region of interest" description="Disordered" evidence="7">
    <location>
        <begin position="1"/>
        <end position="29"/>
    </location>
</feature>
<dbReference type="GO" id="GO:0000978">
    <property type="term" value="F:RNA polymerase II cis-regulatory region sequence-specific DNA binding"/>
    <property type="evidence" value="ECO:0007669"/>
    <property type="project" value="TreeGrafter"/>
</dbReference>
<feature type="region of interest" description="Disordered" evidence="7">
    <location>
        <begin position="81"/>
        <end position="103"/>
    </location>
</feature>
<comment type="subcellular location">
    <subcellularLocation>
        <location evidence="1">Nucleus</location>
    </subcellularLocation>
</comment>
<evidence type="ECO:0000313" key="10">
    <source>
        <dbReference type="WBParaSite" id="ALUE_0000552601-mRNA-1"/>
    </source>
</evidence>
<keyword evidence="3" id="KW-0238">DNA-binding</keyword>
<dbReference type="PANTHER" id="PTHR15741">
    <property type="entry name" value="BASIC HELIX-LOOP-HELIX ZIP TRANSCRIPTION FACTOR"/>
    <property type="match status" value="1"/>
</dbReference>
<feature type="coiled-coil region" evidence="6">
    <location>
        <begin position="152"/>
        <end position="222"/>
    </location>
</feature>